<keyword evidence="6" id="KW-0999">Mitochondrion inner membrane</keyword>
<evidence type="ECO:0000256" key="5">
    <source>
        <dbReference type="ARBA" id="ARBA00022737"/>
    </source>
</evidence>
<accession>A0A1M2W3I2</accession>
<keyword evidence="4 10" id="KW-0812">Transmembrane</keyword>
<evidence type="ECO:0000256" key="2">
    <source>
        <dbReference type="ARBA" id="ARBA00006375"/>
    </source>
</evidence>
<comment type="caution">
    <text evidence="12">The sequence shown here is derived from an EMBL/GenBank/DDBJ whole genome shotgun (WGS) entry which is preliminary data.</text>
</comment>
<name>A0A1M2W3I2_TRAPU</name>
<keyword evidence="8" id="KW-0496">Mitochondrion</keyword>
<dbReference type="PANTHER" id="PTHR45928">
    <property type="entry name" value="RE38146P"/>
    <property type="match status" value="1"/>
</dbReference>
<protein>
    <submittedName>
        <fullName evidence="12">Mitochondrial oxaloacetate transport protein</fullName>
    </submittedName>
</protein>
<evidence type="ECO:0000256" key="9">
    <source>
        <dbReference type="ARBA" id="ARBA00023136"/>
    </source>
</evidence>
<evidence type="ECO:0000256" key="1">
    <source>
        <dbReference type="ARBA" id="ARBA00004448"/>
    </source>
</evidence>
<evidence type="ECO:0000256" key="10">
    <source>
        <dbReference type="PROSITE-ProRule" id="PRU00282"/>
    </source>
</evidence>
<evidence type="ECO:0000313" key="12">
    <source>
        <dbReference type="EMBL" id="OJT14399.1"/>
    </source>
</evidence>
<proteinExistence type="inferred from homology"/>
<dbReference type="Pfam" id="PF00153">
    <property type="entry name" value="Mito_carr"/>
    <property type="match status" value="1"/>
</dbReference>
<comment type="similarity">
    <text evidence="2 11">Belongs to the mitochondrial carrier (TC 2.A.29) family.</text>
</comment>
<gene>
    <name evidence="12" type="ORF">TRAPUB_9040</name>
</gene>
<sequence length="93" mass="9648">MSTTPAPSRPLSTAEGFICGGLAACMAVTVSNPAEVAKTRMQLQGELAKQGGTKVYKNALDVIAKTWRNEGIRGIQRGLGPAVSAQRITGGPH</sequence>
<dbReference type="OrthoDB" id="6703404at2759"/>
<dbReference type="InterPro" id="IPR051508">
    <property type="entry name" value="Mito_Carrier_Antiporter"/>
</dbReference>
<dbReference type="STRING" id="154538.A0A1M2W3I2"/>
<evidence type="ECO:0000256" key="4">
    <source>
        <dbReference type="ARBA" id="ARBA00022692"/>
    </source>
</evidence>
<dbReference type="SUPFAM" id="SSF103506">
    <property type="entry name" value="Mitochondrial carrier"/>
    <property type="match status" value="1"/>
</dbReference>
<dbReference type="AlphaFoldDB" id="A0A1M2W3I2"/>
<evidence type="ECO:0000256" key="6">
    <source>
        <dbReference type="ARBA" id="ARBA00022792"/>
    </source>
</evidence>
<dbReference type="InterPro" id="IPR018108">
    <property type="entry name" value="MCP_transmembrane"/>
</dbReference>
<organism evidence="12 13">
    <name type="scientific">Trametes pubescens</name>
    <name type="common">White-rot fungus</name>
    <dbReference type="NCBI Taxonomy" id="154538"/>
    <lineage>
        <taxon>Eukaryota</taxon>
        <taxon>Fungi</taxon>
        <taxon>Dikarya</taxon>
        <taxon>Basidiomycota</taxon>
        <taxon>Agaricomycotina</taxon>
        <taxon>Agaricomycetes</taxon>
        <taxon>Polyporales</taxon>
        <taxon>Polyporaceae</taxon>
        <taxon>Trametes</taxon>
    </lineage>
</organism>
<keyword evidence="9 10" id="KW-0472">Membrane</keyword>
<reference evidence="12 13" key="1">
    <citation type="submission" date="2016-10" db="EMBL/GenBank/DDBJ databases">
        <title>Genome sequence of the basidiomycete white-rot fungus Trametes pubescens.</title>
        <authorList>
            <person name="Makela M.R."/>
            <person name="Granchi Z."/>
            <person name="Peng M."/>
            <person name="De Vries R.P."/>
            <person name="Grigoriev I."/>
            <person name="Riley R."/>
            <person name="Hilden K."/>
        </authorList>
    </citation>
    <scope>NUCLEOTIDE SEQUENCE [LARGE SCALE GENOMIC DNA]</scope>
    <source>
        <strain evidence="12 13">FBCC735</strain>
    </source>
</reference>
<evidence type="ECO:0000256" key="11">
    <source>
        <dbReference type="RuleBase" id="RU000488"/>
    </source>
</evidence>
<evidence type="ECO:0000313" key="13">
    <source>
        <dbReference type="Proteomes" id="UP000184267"/>
    </source>
</evidence>
<dbReference type="GO" id="GO:0005743">
    <property type="term" value="C:mitochondrial inner membrane"/>
    <property type="evidence" value="ECO:0007669"/>
    <property type="project" value="UniProtKB-SubCell"/>
</dbReference>
<dbReference type="EMBL" id="MNAD01000289">
    <property type="protein sequence ID" value="OJT14399.1"/>
    <property type="molecule type" value="Genomic_DNA"/>
</dbReference>
<keyword evidence="5" id="KW-0677">Repeat</keyword>
<dbReference type="InterPro" id="IPR023395">
    <property type="entry name" value="MCP_dom_sf"/>
</dbReference>
<evidence type="ECO:0000256" key="3">
    <source>
        <dbReference type="ARBA" id="ARBA00022448"/>
    </source>
</evidence>
<dbReference type="PROSITE" id="PS50920">
    <property type="entry name" value="SOLCAR"/>
    <property type="match status" value="1"/>
</dbReference>
<keyword evidence="7" id="KW-1133">Transmembrane helix</keyword>
<evidence type="ECO:0000256" key="7">
    <source>
        <dbReference type="ARBA" id="ARBA00022989"/>
    </source>
</evidence>
<dbReference type="PANTHER" id="PTHR45928:SF1">
    <property type="entry name" value="RE38146P"/>
    <property type="match status" value="1"/>
</dbReference>
<comment type="subcellular location">
    <subcellularLocation>
        <location evidence="1">Mitochondrion inner membrane</location>
        <topology evidence="1">Multi-pass membrane protein</topology>
    </subcellularLocation>
</comment>
<keyword evidence="3 11" id="KW-0813">Transport</keyword>
<evidence type="ECO:0000256" key="8">
    <source>
        <dbReference type="ARBA" id="ARBA00023128"/>
    </source>
</evidence>
<dbReference type="Gene3D" id="1.50.40.10">
    <property type="entry name" value="Mitochondrial carrier domain"/>
    <property type="match status" value="1"/>
</dbReference>
<dbReference type="Proteomes" id="UP000184267">
    <property type="component" value="Unassembled WGS sequence"/>
</dbReference>
<feature type="repeat" description="Solcar" evidence="10">
    <location>
        <begin position="15"/>
        <end position="93"/>
    </location>
</feature>
<keyword evidence="13" id="KW-1185">Reference proteome</keyword>